<evidence type="ECO:0000259" key="1">
    <source>
        <dbReference type="Pfam" id="PF12867"/>
    </source>
</evidence>
<sequence length="226" mass="24886">MSGGRPGRHTQEATAMTVTDEIGSGVHRIDIPSATEDPGAYVSALLNVAGDRDAFEELALTPVRAARFCADTPVRLLETAPEEGEWPAAGVVGHVFDVDIVYGFRWRLVITEDDPTYPGYDEELWTPLPRLPFWQMLDAWTGLRASNVALLRALPQKDWQRTGRHGEQGGETIEVMIRKVVGHDIAHLNQIYRAVRAVRLSEGLDVSALDAAYDESGLAEAESGWH</sequence>
<dbReference type="InterPro" id="IPR024775">
    <property type="entry name" value="DinB-like"/>
</dbReference>
<comment type="caution">
    <text evidence="2">The sequence shown here is derived from an EMBL/GenBank/DDBJ whole genome shotgun (WGS) entry which is preliminary data.</text>
</comment>
<evidence type="ECO:0000313" key="3">
    <source>
        <dbReference type="Proteomes" id="UP000275401"/>
    </source>
</evidence>
<dbReference type="EMBL" id="RIBZ01000114">
    <property type="protein sequence ID" value="RNG31341.1"/>
    <property type="molecule type" value="Genomic_DNA"/>
</dbReference>
<gene>
    <name evidence="2" type="ORF">EEJ42_08915</name>
</gene>
<dbReference type="InterPro" id="IPR034660">
    <property type="entry name" value="DinB/YfiT-like"/>
</dbReference>
<evidence type="ECO:0000313" key="2">
    <source>
        <dbReference type="EMBL" id="RNG31341.1"/>
    </source>
</evidence>
<proteinExistence type="predicted"/>
<dbReference type="Proteomes" id="UP000275401">
    <property type="component" value="Unassembled WGS sequence"/>
</dbReference>
<accession>A0A3M8WRH0</accession>
<feature type="domain" description="DinB-like" evidence="1">
    <location>
        <begin position="61"/>
        <end position="191"/>
    </location>
</feature>
<reference evidence="2 3" key="1">
    <citation type="submission" date="2018-11" db="EMBL/GenBank/DDBJ databases">
        <title>The Potential of Streptomyces as Biocontrol Agents against the Tomato grey mould, Botrytis cinerea (Gray mold) Frontiers in Microbiology.</title>
        <authorList>
            <person name="Li D."/>
        </authorList>
    </citation>
    <scope>NUCLEOTIDE SEQUENCE [LARGE SCALE GENOMIC DNA]</scope>
    <source>
        <strain evidence="2 3">NEAU-LD23</strain>
    </source>
</reference>
<dbReference type="SUPFAM" id="SSF109854">
    <property type="entry name" value="DinB/YfiT-like putative metalloenzymes"/>
    <property type="match status" value="1"/>
</dbReference>
<keyword evidence="3" id="KW-1185">Reference proteome</keyword>
<dbReference type="AlphaFoldDB" id="A0A3M8WRH0"/>
<name>A0A3M8WRH0_9ACTN</name>
<organism evidence="2 3">
    <name type="scientific">Streptomyces botrytidirepellens</name>
    <dbReference type="NCBI Taxonomy" id="2486417"/>
    <lineage>
        <taxon>Bacteria</taxon>
        <taxon>Bacillati</taxon>
        <taxon>Actinomycetota</taxon>
        <taxon>Actinomycetes</taxon>
        <taxon>Kitasatosporales</taxon>
        <taxon>Streptomycetaceae</taxon>
        <taxon>Streptomyces</taxon>
    </lineage>
</organism>
<dbReference type="Pfam" id="PF12867">
    <property type="entry name" value="DinB_2"/>
    <property type="match status" value="1"/>
</dbReference>
<protein>
    <recommendedName>
        <fullName evidence="1">DinB-like domain-containing protein</fullName>
    </recommendedName>
</protein>
<dbReference type="Gene3D" id="1.20.120.450">
    <property type="entry name" value="dinb family like domain"/>
    <property type="match status" value="1"/>
</dbReference>